<sequence>MHVWKHYRQISPGAPRWARRYKKAGSVARQVTPWTIVEAEGSLGTRGIRSVAELLKGKCICEERPDWERMTKKMERREKKNEKGEEIDK</sequence>
<evidence type="ECO:0000313" key="1">
    <source>
        <dbReference type="EMBL" id="MPC18215.1"/>
    </source>
</evidence>
<accession>A0A5B7DAM3</accession>
<organism evidence="1 2">
    <name type="scientific">Portunus trituberculatus</name>
    <name type="common">Swimming crab</name>
    <name type="synonym">Neptunus trituberculatus</name>
    <dbReference type="NCBI Taxonomy" id="210409"/>
    <lineage>
        <taxon>Eukaryota</taxon>
        <taxon>Metazoa</taxon>
        <taxon>Ecdysozoa</taxon>
        <taxon>Arthropoda</taxon>
        <taxon>Crustacea</taxon>
        <taxon>Multicrustacea</taxon>
        <taxon>Malacostraca</taxon>
        <taxon>Eumalacostraca</taxon>
        <taxon>Eucarida</taxon>
        <taxon>Decapoda</taxon>
        <taxon>Pleocyemata</taxon>
        <taxon>Brachyura</taxon>
        <taxon>Eubrachyura</taxon>
        <taxon>Portunoidea</taxon>
        <taxon>Portunidae</taxon>
        <taxon>Portuninae</taxon>
        <taxon>Portunus</taxon>
    </lineage>
</organism>
<proteinExistence type="predicted"/>
<dbReference type="EMBL" id="VSRR010000659">
    <property type="protein sequence ID" value="MPC18215.1"/>
    <property type="molecule type" value="Genomic_DNA"/>
</dbReference>
<gene>
    <name evidence="1" type="ORF">E2C01_011093</name>
</gene>
<keyword evidence="2" id="KW-1185">Reference proteome</keyword>
<dbReference type="AlphaFoldDB" id="A0A5B7DAM3"/>
<reference evidence="1 2" key="1">
    <citation type="submission" date="2019-05" db="EMBL/GenBank/DDBJ databases">
        <title>Another draft genome of Portunus trituberculatus and its Hox gene families provides insights of decapod evolution.</title>
        <authorList>
            <person name="Jeong J.-H."/>
            <person name="Song I."/>
            <person name="Kim S."/>
            <person name="Choi T."/>
            <person name="Kim D."/>
            <person name="Ryu S."/>
            <person name="Kim W."/>
        </authorList>
    </citation>
    <scope>NUCLEOTIDE SEQUENCE [LARGE SCALE GENOMIC DNA]</scope>
    <source>
        <tissue evidence="1">Muscle</tissue>
    </source>
</reference>
<dbReference type="OrthoDB" id="6377052at2759"/>
<protein>
    <submittedName>
        <fullName evidence="1">Uncharacterized protein</fullName>
    </submittedName>
</protein>
<evidence type="ECO:0000313" key="2">
    <source>
        <dbReference type="Proteomes" id="UP000324222"/>
    </source>
</evidence>
<comment type="caution">
    <text evidence="1">The sequence shown here is derived from an EMBL/GenBank/DDBJ whole genome shotgun (WGS) entry which is preliminary data.</text>
</comment>
<dbReference type="Proteomes" id="UP000324222">
    <property type="component" value="Unassembled WGS sequence"/>
</dbReference>
<name>A0A5B7DAM3_PORTR</name>